<evidence type="ECO:0000256" key="1">
    <source>
        <dbReference type="ARBA" id="ARBA00009963"/>
    </source>
</evidence>
<comment type="similarity">
    <text evidence="1">Belongs to the microviridae F protein family.</text>
</comment>
<dbReference type="Gene3D" id="2.60.169.10">
    <property type="entry name" value="Microviridae F protein"/>
    <property type="match status" value="2"/>
</dbReference>
<dbReference type="OrthoDB" id="9807503at2"/>
<dbReference type="Proteomes" id="UP000261174">
    <property type="component" value="Unassembled WGS sequence"/>
</dbReference>
<evidence type="ECO:0000313" key="2">
    <source>
        <dbReference type="EMBL" id="RFM28418.1"/>
    </source>
</evidence>
<sequence>MANIFRKKDAYIDRVNRSTFDLSFVNNLTMKFGAITPVCLLPASFGDSFQINARFNLQLLPTVFPIQTQLYVRLHFVYVRTRTLWEDWMAFFGGDETVTPPWMDPTAENTAQGHNQFNIDDDLQTGTLADYLGVPTTITGTYGGSVIASRAVDFFNFDDKVPALNSTLLGTPIVSNLSFDSLSTILSSDVPFSKIFITNFANTGSYGYAAPRCMCIPFTVKYDTPTQNVNISIPLGRFNLLRQMINDYDTKPVIGFAIYKDDNSAKVWSAQFNKSDIVGDTLSFSADLGTPLSTFKLCMVIDFRNEVYKKDYMYSLYELGSTTTIRAGLTQAFVSQLYSSPISVIYRSLEWTKPQKENCPFYTTDSKRLPAIPLSALPFRAYESYYNAFGRDIRNNPFIVDGKPEYNKYVPSTKGGNDTYKYQLHYANWEPDAYTTALQSPQAGVAPLVGITSLGEATFRDAAGTEYHAQLETADDGDTVTGFQVKSSNAPTDVIHNLIGMATSGISISDFRNVNSLQRFLEIRIRQTPRYKNLVKGLFDVNLDYDELMMPEFLGGISDTIPVYKVTQTTPTEGNPLGSFAGQGSLQSGMRHIIRKYCPEDGYILGVMSVVPAANYSQLLAPHFTRMSLLDWHFPQFNNISYQPMLYKHLCPYQAYAVNPANINNVFGYQRAYWDLISSFDEVHGEFRGSMRNFLINRVFDKAPELSKDFLLVNPDHVNDVFAMTSENGDKILGSIAFEITKKTTIPRNSIPHIE</sequence>
<comment type="caution">
    <text evidence="2">The sequence shown here is derived from an EMBL/GenBank/DDBJ whole genome shotgun (WGS) entry which is preliminary data.</text>
</comment>
<dbReference type="GO" id="GO:0005198">
    <property type="term" value="F:structural molecule activity"/>
    <property type="evidence" value="ECO:0007669"/>
    <property type="project" value="InterPro"/>
</dbReference>
<dbReference type="InterPro" id="IPR003514">
    <property type="entry name" value="Microviridae_protein_F"/>
</dbReference>
<reference evidence="2 3" key="1">
    <citation type="submission" date="2018-08" db="EMBL/GenBank/DDBJ databases">
        <title>Chitinophaga sp. K20C18050901, a novel bacterium isolated from forest soil.</title>
        <authorList>
            <person name="Wang C."/>
        </authorList>
    </citation>
    <scope>NUCLEOTIDE SEQUENCE [LARGE SCALE GENOMIC DNA]</scope>
    <source>
        <strain evidence="2 3">K20C18050901</strain>
    </source>
</reference>
<dbReference type="SUPFAM" id="SSF88645">
    <property type="entry name" value="ssDNA viruses"/>
    <property type="match status" value="2"/>
</dbReference>
<organism evidence="2 3">
    <name type="scientific">Chitinophaga silvisoli</name>
    <dbReference type="NCBI Taxonomy" id="2291814"/>
    <lineage>
        <taxon>Bacteria</taxon>
        <taxon>Pseudomonadati</taxon>
        <taxon>Bacteroidota</taxon>
        <taxon>Chitinophagia</taxon>
        <taxon>Chitinophagales</taxon>
        <taxon>Chitinophagaceae</taxon>
        <taxon>Chitinophaga</taxon>
    </lineage>
</organism>
<proteinExistence type="inferred from homology"/>
<keyword evidence="3" id="KW-1185">Reference proteome</keyword>
<dbReference type="AlphaFoldDB" id="A0A3E1NKV0"/>
<dbReference type="InterPro" id="IPR016184">
    <property type="entry name" value="Capsid/spike_ssDNA_virus"/>
</dbReference>
<accession>A0A3E1NKV0</accession>
<dbReference type="InterPro" id="IPR037002">
    <property type="entry name" value="Microviridae_protein_F_sf"/>
</dbReference>
<name>A0A3E1NKV0_9BACT</name>
<gene>
    <name evidence="2" type="ORF">DXN04_34135</name>
</gene>
<dbReference type="RefSeq" id="WP_116857897.1">
    <property type="nucleotide sequence ID" value="NZ_QTJV01000041.1"/>
</dbReference>
<evidence type="ECO:0000313" key="3">
    <source>
        <dbReference type="Proteomes" id="UP000261174"/>
    </source>
</evidence>
<protein>
    <recommendedName>
        <fullName evidence="4">Major capsid protein</fullName>
    </recommendedName>
</protein>
<dbReference type="Pfam" id="PF02305">
    <property type="entry name" value="Phage_F"/>
    <property type="match status" value="2"/>
</dbReference>
<evidence type="ECO:0008006" key="4">
    <source>
        <dbReference type="Google" id="ProtNLM"/>
    </source>
</evidence>
<dbReference type="EMBL" id="QTJV01000041">
    <property type="protein sequence ID" value="RFM28418.1"/>
    <property type="molecule type" value="Genomic_DNA"/>
</dbReference>